<dbReference type="Proteomes" id="UP000589896">
    <property type="component" value="Unassembled WGS sequence"/>
</dbReference>
<evidence type="ECO:0000313" key="2">
    <source>
        <dbReference type="Proteomes" id="UP000589896"/>
    </source>
</evidence>
<name>A0A7Z0TV48_9GAMM</name>
<evidence type="ECO:0000313" key="1">
    <source>
        <dbReference type="EMBL" id="NYZ61879.1"/>
    </source>
</evidence>
<sequence>MAFAGCATSGTAPVDARWLAPAQAVQLAADAAPRGVKGVFALQVRATGRQGEMAYLNSETDYRDQRNLSIALEPQAVRQLGERLGADPLEALKGRRILVDGEARRTTIVFYADGVATDKYYYQTQVRVTRAEQITVQ</sequence>
<dbReference type="AlphaFoldDB" id="A0A7Z0TV48"/>
<keyword evidence="2" id="KW-1185">Reference proteome</keyword>
<proteinExistence type="predicted"/>
<organism evidence="1 2">
    <name type="scientific">Luteimonas deserti</name>
    <dbReference type="NCBI Taxonomy" id="2752306"/>
    <lineage>
        <taxon>Bacteria</taxon>
        <taxon>Pseudomonadati</taxon>
        <taxon>Pseudomonadota</taxon>
        <taxon>Gammaproteobacteria</taxon>
        <taxon>Lysobacterales</taxon>
        <taxon>Lysobacteraceae</taxon>
        <taxon>Luteimonas</taxon>
    </lineage>
</organism>
<comment type="caution">
    <text evidence="1">The sequence shown here is derived from an EMBL/GenBank/DDBJ whole genome shotgun (WGS) entry which is preliminary data.</text>
</comment>
<reference evidence="1 2" key="1">
    <citation type="submission" date="2020-07" db="EMBL/GenBank/DDBJ databases">
        <title>isolation of Luteimonas sp. SJ-16.</title>
        <authorList>
            <person name="Huang X.-X."/>
            <person name="Xu L."/>
            <person name="Sun J.-Q."/>
        </authorList>
    </citation>
    <scope>NUCLEOTIDE SEQUENCE [LARGE SCALE GENOMIC DNA]</scope>
    <source>
        <strain evidence="1 2">SJ-16</strain>
    </source>
</reference>
<accession>A0A7Z0TV48</accession>
<gene>
    <name evidence="1" type="ORF">H0E82_03740</name>
</gene>
<dbReference type="EMBL" id="JACCJZ010000010">
    <property type="protein sequence ID" value="NYZ61879.1"/>
    <property type="molecule type" value="Genomic_DNA"/>
</dbReference>
<protein>
    <submittedName>
        <fullName evidence="1">Uncharacterized protein</fullName>
    </submittedName>
</protein>